<dbReference type="AlphaFoldDB" id="A0A397IPP2"/>
<evidence type="ECO:0000313" key="1">
    <source>
        <dbReference type="EMBL" id="RHZ77941.1"/>
    </source>
</evidence>
<organism evidence="1 2">
    <name type="scientific">Diversispora epigaea</name>
    <dbReference type="NCBI Taxonomy" id="1348612"/>
    <lineage>
        <taxon>Eukaryota</taxon>
        <taxon>Fungi</taxon>
        <taxon>Fungi incertae sedis</taxon>
        <taxon>Mucoromycota</taxon>
        <taxon>Glomeromycotina</taxon>
        <taxon>Glomeromycetes</taxon>
        <taxon>Diversisporales</taxon>
        <taxon>Diversisporaceae</taxon>
        <taxon>Diversispora</taxon>
    </lineage>
</organism>
<reference evidence="1 2" key="1">
    <citation type="submission" date="2018-08" db="EMBL/GenBank/DDBJ databases">
        <title>Genome and evolution of the arbuscular mycorrhizal fungus Diversispora epigaea (formerly Glomus versiforme) and its bacterial endosymbionts.</title>
        <authorList>
            <person name="Sun X."/>
            <person name="Fei Z."/>
            <person name="Harrison M."/>
        </authorList>
    </citation>
    <scope>NUCLEOTIDE SEQUENCE [LARGE SCALE GENOMIC DNA]</scope>
    <source>
        <strain evidence="1 2">IT104</strain>
    </source>
</reference>
<dbReference type="EMBL" id="PQFF01000158">
    <property type="protein sequence ID" value="RHZ77941.1"/>
    <property type="molecule type" value="Genomic_DNA"/>
</dbReference>
<name>A0A397IPP2_9GLOM</name>
<dbReference type="Proteomes" id="UP000266861">
    <property type="component" value="Unassembled WGS sequence"/>
</dbReference>
<evidence type="ECO:0000313" key="2">
    <source>
        <dbReference type="Proteomes" id="UP000266861"/>
    </source>
</evidence>
<sequence>MNDNYEFTDSQTNSNSYSIFTRPDTQLNILSQTTTTASLSLTIVAIKEVTAAILFVSTATPTVTPSNFPRILKPFLIRLGTGIGNRVPDENLELSNTAIKILKKQDIPGCAFLKTIREEF</sequence>
<proteinExistence type="predicted"/>
<accession>A0A397IPP2</accession>
<protein>
    <submittedName>
        <fullName evidence="1">Uncharacterized protein</fullName>
    </submittedName>
</protein>
<comment type="caution">
    <text evidence="1">The sequence shown here is derived from an EMBL/GenBank/DDBJ whole genome shotgun (WGS) entry which is preliminary data.</text>
</comment>
<gene>
    <name evidence="1" type="ORF">Glove_168g43</name>
</gene>
<keyword evidence="2" id="KW-1185">Reference proteome</keyword>